<reference evidence="2" key="2">
    <citation type="submission" date="2023-07" db="EMBL/GenBank/DDBJ databases">
        <authorList>
            <person name="Bai X.-H."/>
            <person name="Wang H.-H."/>
            <person name="Wang J."/>
            <person name="Ma M.-Y."/>
            <person name="Hu H.-H."/>
            <person name="Song Z.-L."/>
            <person name="Ma H.-G."/>
            <person name="Fan Y."/>
            <person name="Du C.-Y."/>
            <person name="Xu J.-C."/>
        </authorList>
    </citation>
    <scope>NUCLEOTIDE SEQUENCE</scope>
    <source>
        <strain evidence="2">CZ1</strain>
    </source>
</reference>
<evidence type="ECO:0000259" key="1">
    <source>
        <dbReference type="Pfam" id="PF04577"/>
    </source>
</evidence>
<dbReference type="InterPro" id="IPR049625">
    <property type="entry name" value="Glyco_transf_61_cat"/>
</dbReference>
<reference evidence="2" key="1">
    <citation type="journal article" date="2023" name="Plants (Basel)">
        <title>Genomic Analysis of Leptolyngbya boryana CZ1 Reveals Efficient Carbon Fixation Modules.</title>
        <authorList>
            <person name="Bai X."/>
            <person name="Wang H."/>
            <person name="Cheng W."/>
            <person name="Wang J."/>
            <person name="Ma M."/>
            <person name="Hu H."/>
            <person name="Song Z."/>
            <person name="Ma H."/>
            <person name="Fan Y."/>
            <person name="Du C."/>
            <person name="Xu J."/>
        </authorList>
    </citation>
    <scope>NUCLEOTIDE SEQUENCE</scope>
    <source>
        <strain evidence="2">CZ1</strain>
    </source>
</reference>
<feature type="domain" description="Glycosyltransferase 61 catalytic" evidence="1">
    <location>
        <begin position="133"/>
        <end position="293"/>
    </location>
</feature>
<name>A0AA96WTQ7_LEPBY</name>
<dbReference type="Pfam" id="PF04577">
    <property type="entry name" value="Glyco_transf_61"/>
    <property type="match status" value="1"/>
</dbReference>
<dbReference type="EC" id="2.4.-.-" evidence="2"/>
<dbReference type="GO" id="GO:0016757">
    <property type="term" value="F:glycosyltransferase activity"/>
    <property type="evidence" value="ECO:0007669"/>
    <property type="project" value="UniProtKB-KW"/>
</dbReference>
<organism evidence="2">
    <name type="scientific">Leptolyngbya boryana CZ1</name>
    <dbReference type="NCBI Taxonomy" id="3060204"/>
    <lineage>
        <taxon>Bacteria</taxon>
        <taxon>Bacillati</taxon>
        <taxon>Cyanobacteriota</taxon>
        <taxon>Cyanophyceae</taxon>
        <taxon>Leptolyngbyales</taxon>
        <taxon>Leptolyngbyaceae</taxon>
        <taxon>Leptolyngbya group</taxon>
        <taxon>Leptolyngbya</taxon>
    </lineage>
</organism>
<proteinExistence type="predicted"/>
<sequence>MLNLALLNQRGLRLLTGRKTCEDLCVKQWTLSPSKKFFSPSAIYLDGELHKVTGVQEDTTYTAELQRVQEGVKEYAATIVYQLQDVTIYDGYMYKGAMKYPLTTAKESFFRSGELENIPEAALACTFVGNLYFGHWVRDDLTLTLAAQQFAQAVRTAQKLTNHQQEYSHLLNIHSTPVSKARIKELTIFEDFGQNQYKRERYEYIRSKFSSLSSHQTVEGVMLLRGNPRIQRLLVNENQIAEFLRNQGFIIVDPEKTSATEIVRQTLGAKIVVGVEGSQLAHGLFTLRESGVILTLQPPYRFNNVYKECADCLGLKYSFVVGNQVANGFEISLEDLARTLDMISARS</sequence>
<accession>A0AA96WTQ7</accession>
<protein>
    <submittedName>
        <fullName evidence="2">Glycosyltransferase family 61 protein</fullName>
        <ecNumber evidence="2">2.4.-.-</ecNumber>
    </submittedName>
</protein>
<keyword evidence="2" id="KW-0328">Glycosyltransferase</keyword>
<evidence type="ECO:0000313" key="2">
    <source>
        <dbReference type="EMBL" id="WNZ45492.1"/>
    </source>
</evidence>
<dbReference type="AlphaFoldDB" id="A0AA96WTQ7"/>
<gene>
    <name evidence="2" type="ORF">Q2T42_27250</name>
</gene>
<keyword evidence="2" id="KW-0808">Transferase</keyword>
<dbReference type="EMBL" id="CP130144">
    <property type="protein sequence ID" value="WNZ45492.1"/>
    <property type="molecule type" value="Genomic_DNA"/>
</dbReference>
<dbReference type="RefSeq" id="WP_316427119.1">
    <property type="nucleotide sequence ID" value="NZ_CP130144.1"/>
</dbReference>